<dbReference type="Pfam" id="PF00857">
    <property type="entry name" value="Isochorismatase"/>
    <property type="match status" value="1"/>
</dbReference>
<protein>
    <submittedName>
        <fullName evidence="4">Cysteine hydrolase</fullName>
    </submittedName>
</protein>
<dbReference type="PANTHER" id="PTHR43540">
    <property type="entry name" value="PEROXYUREIDOACRYLATE/UREIDOACRYLATE AMIDOHYDROLASE-RELATED"/>
    <property type="match status" value="1"/>
</dbReference>
<reference evidence="4 5" key="1">
    <citation type="submission" date="2019-02" db="EMBL/GenBank/DDBJ databases">
        <title>Paenibacillus sp. nov., isolated from surface-sterilized tissue of Thalictrum simplex L.</title>
        <authorList>
            <person name="Tuo L."/>
        </authorList>
    </citation>
    <scope>NUCLEOTIDE SEQUENCE [LARGE SCALE GENOMIC DNA]</scope>
    <source>
        <strain evidence="4 5">N2SHLJ1</strain>
    </source>
</reference>
<gene>
    <name evidence="4" type="ORF">EYB31_36070</name>
</gene>
<keyword evidence="2 4" id="KW-0378">Hydrolase</keyword>
<dbReference type="PANTHER" id="PTHR43540:SF6">
    <property type="entry name" value="ISOCHORISMATASE-LIKE DOMAIN-CONTAINING PROTEIN"/>
    <property type="match status" value="1"/>
</dbReference>
<dbReference type="RefSeq" id="WP_131018426.1">
    <property type="nucleotide sequence ID" value="NZ_SIRE01000038.1"/>
</dbReference>
<accession>A0A4Q9DHV9</accession>
<dbReference type="SUPFAM" id="SSF52499">
    <property type="entry name" value="Isochorismatase-like hydrolases"/>
    <property type="match status" value="1"/>
</dbReference>
<dbReference type="GO" id="GO:0016787">
    <property type="term" value="F:hydrolase activity"/>
    <property type="evidence" value="ECO:0007669"/>
    <property type="project" value="UniProtKB-KW"/>
</dbReference>
<comment type="similarity">
    <text evidence="1">Belongs to the isochorismatase family.</text>
</comment>
<dbReference type="CDD" id="cd00431">
    <property type="entry name" value="cysteine_hydrolases"/>
    <property type="match status" value="1"/>
</dbReference>
<keyword evidence="5" id="KW-1185">Reference proteome</keyword>
<dbReference type="OrthoDB" id="4305745at2"/>
<evidence type="ECO:0000259" key="3">
    <source>
        <dbReference type="Pfam" id="PF00857"/>
    </source>
</evidence>
<dbReference type="InterPro" id="IPR000868">
    <property type="entry name" value="Isochorismatase-like_dom"/>
</dbReference>
<evidence type="ECO:0000256" key="2">
    <source>
        <dbReference type="ARBA" id="ARBA00022801"/>
    </source>
</evidence>
<feature type="domain" description="Isochorismatase-like" evidence="3">
    <location>
        <begin position="17"/>
        <end position="199"/>
    </location>
</feature>
<dbReference type="Proteomes" id="UP000293142">
    <property type="component" value="Unassembled WGS sequence"/>
</dbReference>
<comment type="caution">
    <text evidence="4">The sequence shown here is derived from an EMBL/GenBank/DDBJ whole genome shotgun (WGS) entry which is preliminary data.</text>
</comment>
<evidence type="ECO:0000313" key="5">
    <source>
        <dbReference type="Proteomes" id="UP000293142"/>
    </source>
</evidence>
<dbReference type="AlphaFoldDB" id="A0A4Q9DHV9"/>
<dbReference type="EMBL" id="SIRE01000038">
    <property type="protein sequence ID" value="TBL69407.1"/>
    <property type="molecule type" value="Genomic_DNA"/>
</dbReference>
<sequence length="204" mass="22897">MTGKQLVPWDFNKSKAVLLVVDMQNDFVNEGAIMEVPMAREYLPNMRRLLERCRRSGLPVIYTKHVLYDHFEVSPLETAYNPSLKTGGMRENTPGVEIIDALKPLPGDIVISKHRYDAFYNTSLETVIRNIQGLQTADTVIIIGTVSSVCCESTARSAFMRDFKVIFVSDCNGGFDQQSHEATLSTISKVFGRVMSSEEVIQQL</sequence>
<evidence type="ECO:0000313" key="4">
    <source>
        <dbReference type="EMBL" id="TBL69407.1"/>
    </source>
</evidence>
<name>A0A4Q9DHV9_9BACL</name>
<proteinExistence type="inferred from homology"/>
<dbReference type="InterPro" id="IPR050272">
    <property type="entry name" value="Isochorismatase-like_hydrls"/>
</dbReference>
<dbReference type="InterPro" id="IPR036380">
    <property type="entry name" value="Isochorismatase-like_sf"/>
</dbReference>
<organism evidence="4 5">
    <name type="scientific">Paenibacillus thalictri</name>
    <dbReference type="NCBI Taxonomy" id="2527873"/>
    <lineage>
        <taxon>Bacteria</taxon>
        <taxon>Bacillati</taxon>
        <taxon>Bacillota</taxon>
        <taxon>Bacilli</taxon>
        <taxon>Bacillales</taxon>
        <taxon>Paenibacillaceae</taxon>
        <taxon>Paenibacillus</taxon>
    </lineage>
</organism>
<evidence type="ECO:0000256" key="1">
    <source>
        <dbReference type="ARBA" id="ARBA00006336"/>
    </source>
</evidence>
<dbReference type="Gene3D" id="3.40.50.850">
    <property type="entry name" value="Isochorismatase-like"/>
    <property type="match status" value="1"/>
</dbReference>